<dbReference type="RefSeq" id="WP_131306904.1">
    <property type="nucleotide sequence ID" value="NZ_SJFN01000005.1"/>
</dbReference>
<dbReference type="Proteomes" id="UP000292781">
    <property type="component" value="Unassembled WGS sequence"/>
</dbReference>
<dbReference type="Pfam" id="PF02325">
    <property type="entry name" value="CCB3_YggT"/>
    <property type="match status" value="1"/>
</dbReference>
<keyword evidence="2" id="KW-1133">Transmembrane helix</keyword>
<keyword evidence="4" id="KW-1185">Reference proteome</keyword>
<evidence type="ECO:0000256" key="1">
    <source>
        <dbReference type="ARBA" id="ARBA00010894"/>
    </source>
</evidence>
<dbReference type="InterPro" id="IPR003425">
    <property type="entry name" value="CCB3/YggT"/>
</dbReference>
<proteinExistence type="inferred from homology"/>
<evidence type="ECO:0000313" key="4">
    <source>
        <dbReference type="Proteomes" id="UP000292781"/>
    </source>
</evidence>
<keyword evidence="2" id="KW-0472">Membrane</keyword>
<feature type="transmembrane region" description="Helical" evidence="2">
    <location>
        <begin position="7"/>
        <end position="32"/>
    </location>
</feature>
<protein>
    <submittedName>
        <fullName evidence="3">YggT family protein</fullName>
    </submittedName>
</protein>
<dbReference type="GO" id="GO:0016020">
    <property type="term" value="C:membrane"/>
    <property type="evidence" value="ECO:0007669"/>
    <property type="project" value="InterPro"/>
</dbReference>
<gene>
    <name evidence="3" type="ORF">EYW49_05195</name>
</gene>
<dbReference type="OrthoDB" id="9814445at2"/>
<comment type="similarity">
    <text evidence="1">Belongs to the YggT family.</text>
</comment>
<accession>A0A4Q9VW61</accession>
<dbReference type="EMBL" id="SJFN01000005">
    <property type="protein sequence ID" value="TBW40063.1"/>
    <property type="molecule type" value="Genomic_DNA"/>
</dbReference>
<dbReference type="AlphaFoldDB" id="A0A4Q9VW61"/>
<evidence type="ECO:0000313" key="3">
    <source>
        <dbReference type="EMBL" id="TBW40063.1"/>
    </source>
</evidence>
<comment type="caution">
    <text evidence="3">The sequence shown here is derived from an EMBL/GenBank/DDBJ whole genome shotgun (WGS) entry which is preliminary data.</text>
</comment>
<dbReference type="PANTHER" id="PTHR33219:SF14">
    <property type="entry name" value="PROTEIN COFACTOR ASSEMBLY OF COMPLEX C SUBUNIT B CCB3, CHLOROPLASTIC-RELATED"/>
    <property type="match status" value="1"/>
</dbReference>
<dbReference type="PANTHER" id="PTHR33219">
    <property type="entry name" value="YLMG HOMOLOG PROTEIN 2, CHLOROPLASTIC"/>
    <property type="match status" value="1"/>
</dbReference>
<evidence type="ECO:0000256" key="2">
    <source>
        <dbReference type="SAM" id="Phobius"/>
    </source>
</evidence>
<feature type="transmembrane region" description="Helical" evidence="2">
    <location>
        <begin position="74"/>
        <end position="94"/>
    </location>
</feature>
<sequence length="96" mass="10936">MALLYPIVTVVDLVLELYGWVLIATIVFSWLYSFGVVNPRNPAVSAIGDMLFRLTEPVLRPIRRFLPNLGGLDLSPLVVFLAIFLIRQYLHLLLRL</sequence>
<reference evidence="3 4" key="1">
    <citation type="submission" date="2019-02" db="EMBL/GenBank/DDBJ databases">
        <title>Siculibacillus lacustris gen. nov., sp. nov., a new rosette-forming bacterium isolated from a freshwater crater lake (Lake St. Ana, Romania).</title>
        <authorList>
            <person name="Felfoldi T."/>
            <person name="Marton Z."/>
            <person name="Szabo A."/>
            <person name="Mentes A."/>
            <person name="Boka K."/>
            <person name="Marialigeti K."/>
            <person name="Mathe I."/>
            <person name="Koncz M."/>
            <person name="Schumann P."/>
            <person name="Toth E."/>
        </authorList>
    </citation>
    <scope>NUCLEOTIDE SEQUENCE [LARGE SCALE GENOMIC DNA]</scope>
    <source>
        <strain evidence="3 4">SA-279</strain>
    </source>
</reference>
<keyword evidence="2" id="KW-0812">Transmembrane</keyword>
<organism evidence="3 4">
    <name type="scientific">Siculibacillus lacustris</name>
    <dbReference type="NCBI Taxonomy" id="1549641"/>
    <lineage>
        <taxon>Bacteria</taxon>
        <taxon>Pseudomonadati</taxon>
        <taxon>Pseudomonadota</taxon>
        <taxon>Alphaproteobacteria</taxon>
        <taxon>Hyphomicrobiales</taxon>
        <taxon>Ancalomicrobiaceae</taxon>
        <taxon>Siculibacillus</taxon>
    </lineage>
</organism>
<name>A0A4Q9VW61_9HYPH</name>